<dbReference type="SUPFAM" id="SSF55874">
    <property type="entry name" value="ATPase domain of HSP90 chaperone/DNA topoisomerase II/histidine kinase"/>
    <property type="match status" value="1"/>
</dbReference>
<evidence type="ECO:0000259" key="9">
    <source>
        <dbReference type="PROSITE" id="PS50109"/>
    </source>
</evidence>
<dbReference type="InterPro" id="IPR003594">
    <property type="entry name" value="HATPase_dom"/>
</dbReference>
<feature type="domain" description="Histidine kinase" evidence="9">
    <location>
        <begin position="223"/>
        <end position="424"/>
    </location>
</feature>
<evidence type="ECO:0000256" key="6">
    <source>
        <dbReference type="ARBA" id="ARBA00022777"/>
    </source>
</evidence>
<dbReference type="EMBL" id="DWZD01000033">
    <property type="protein sequence ID" value="HJA78908.1"/>
    <property type="molecule type" value="Genomic_DNA"/>
</dbReference>
<evidence type="ECO:0000313" key="10">
    <source>
        <dbReference type="EMBL" id="HJA78908.1"/>
    </source>
</evidence>
<evidence type="ECO:0000256" key="4">
    <source>
        <dbReference type="ARBA" id="ARBA00022679"/>
    </source>
</evidence>
<evidence type="ECO:0000256" key="5">
    <source>
        <dbReference type="ARBA" id="ARBA00022692"/>
    </source>
</evidence>
<name>A0A9D2HNF2_9BACT</name>
<evidence type="ECO:0000256" key="7">
    <source>
        <dbReference type="ARBA" id="ARBA00022989"/>
    </source>
</evidence>
<dbReference type="Gene3D" id="3.30.565.10">
    <property type="entry name" value="Histidine kinase-like ATPase, C-terminal domain"/>
    <property type="match status" value="1"/>
</dbReference>
<keyword evidence="4" id="KW-0808">Transferase</keyword>
<gene>
    <name evidence="10" type="ORF">H9784_04970</name>
</gene>
<dbReference type="SMART" id="SM00388">
    <property type="entry name" value="HisKA"/>
    <property type="match status" value="1"/>
</dbReference>
<accession>A0A9D2HNF2</accession>
<evidence type="ECO:0000256" key="2">
    <source>
        <dbReference type="ARBA" id="ARBA00012438"/>
    </source>
</evidence>
<dbReference type="Gene3D" id="1.10.287.130">
    <property type="match status" value="1"/>
</dbReference>
<feature type="transmembrane region" description="Helical" evidence="8">
    <location>
        <begin position="12"/>
        <end position="34"/>
    </location>
</feature>
<comment type="caution">
    <text evidence="10">The sequence shown here is derived from an EMBL/GenBank/DDBJ whole genome shotgun (WGS) entry which is preliminary data.</text>
</comment>
<dbReference type="CDD" id="cd00082">
    <property type="entry name" value="HisKA"/>
    <property type="match status" value="1"/>
</dbReference>
<reference evidence="10" key="2">
    <citation type="submission" date="2021-04" db="EMBL/GenBank/DDBJ databases">
        <authorList>
            <person name="Gilroy R."/>
        </authorList>
    </citation>
    <scope>NUCLEOTIDE SEQUENCE</scope>
    <source>
        <strain evidence="10">5032</strain>
    </source>
</reference>
<dbReference type="GO" id="GO:0000155">
    <property type="term" value="F:phosphorelay sensor kinase activity"/>
    <property type="evidence" value="ECO:0007669"/>
    <property type="project" value="InterPro"/>
</dbReference>
<dbReference type="InterPro" id="IPR005467">
    <property type="entry name" value="His_kinase_dom"/>
</dbReference>
<dbReference type="SMART" id="SM00387">
    <property type="entry name" value="HATPase_c"/>
    <property type="match status" value="1"/>
</dbReference>
<keyword evidence="8" id="KW-0472">Membrane</keyword>
<dbReference type="InterPro" id="IPR036890">
    <property type="entry name" value="HATPase_C_sf"/>
</dbReference>
<keyword evidence="5 8" id="KW-0812">Transmembrane</keyword>
<dbReference type="InterPro" id="IPR003661">
    <property type="entry name" value="HisK_dim/P_dom"/>
</dbReference>
<organism evidence="10 11">
    <name type="scientific">Candidatus Desulfovibrio intestinavium</name>
    <dbReference type="NCBI Taxonomy" id="2838534"/>
    <lineage>
        <taxon>Bacteria</taxon>
        <taxon>Pseudomonadati</taxon>
        <taxon>Thermodesulfobacteriota</taxon>
        <taxon>Desulfovibrionia</taxon>
        <taxon>Desulfovibrionales</taxon>
        <taxon>Desulfovibrionaceae</taxon>
        <taxon>Desulfovibrio</taxon>
    </lineage>
</organism>
<protein>
    <recommendedName>
        <fullName evidence="2">histidine kinase</fullName>
        <ecNumber evidence="2">2.7.13.3</ecNumber>
    </recommendedName>
</protein>
<keyword evidence="7 8" id="KW-1133">Transmembrane helix</keyword>
<sequence>MSRRSSVRRRLLLAFVLLTVGMGAVMMGAGLVAYERLGRHLLEGNARPVMRLLMEAEQRAFLAEDHGRRVLYWGADLADGLGLDFLVGKQVPPEWRALDDGLHLLREKAHFVLLATHDGLRYALSGSTGAFPSLWDETRRLLLLCAVAGLAAAVLLGVFLSRRLSETLTGLTHAVETGGQPGSLPPLPQVNLDDEVGVLARAIAARERDLARYMQRESFFTGDVSHELRTPLTVLQGGLEVLELRLAALAGGESLMPVLQRLQRTVADMSDMVRSLLLLARRPEDLVPEALDVGALVRELCHGDPCVCLAGEASVATVGDEGLARIVFKNLLDNARKYAEDGKVLVYVGAGSFRIRNKGHIPEHLDVFERGVRAPFSHGAPTPVGSGLGLSLAQRACEQMGWIIRQENVADGEAVFTVSFPCGQPEHAI</sequence>
<evidence type="ECO:0000313" key="11">
    <source>
        <dbReference type="Proteomes" id="UP000823821"/>
    </source>
</evidence>
<evidence type="ECO:0000256" key="1">
    <source>
        <dbReference type="ARBA" id="ARBA00000085"/>
    </source>
</evidence>
<comment type="catalytic activity">
    <reaction evidence="1">
        <text>ATP + protein L-histidine = ADP + protein N-phospho-L-histidine.</text>
        <dbReference type="EC" id="2.7.13.3"/>
    </reaction>
</comment>
<dbReference type="PANTHER" id="PTHR45436:SF16">
    <property type="entry name" value="HISTIDINE KINASE"/>
    <property type="match status" value="1"/>
</dbReference>
<proteinExistence type="predicted"/>
<dbReference type="Proteomes" id="UP000823821">
    <property type="component" value="Unassembled WGS sequence"/>
</dbReference>
<dbReference type="InterPro" id="IPR036097">
    <property type="entry name" value="HisK_dim/P_sf"/>
</dbReference>
<keyword evidence="6 10" id="KW-0418">Kinase</keyword>
<dbReference type="Pfam" id="PF00512">
    <property type="entry name" value="HisKA"/>
    <property type="match status" value="1"/>
</dbReference>
<keyword evidence="3" id="KW-0597">Phosphoprotein</keyword>
<evidence type="ECO:0000256" key="3">
    <source>
        <dbReference type="ARBA" id="ARBA00022553"/>
    </source>
</evidence>
<dbReference type="SUPFAM" id="SSF47384">
    <property type="entry name" value="Homodimeric domain of signal transducing histidine kinase"/>
    <property type="match status" value="1"/>
</dbReference>
<evidence type="ECO:0000256" key="8">
    <source>
        <dbReference type="SAM" id="Phobius"/>
    </source>
</evidence>
<dbReference type="GO" id="GO:0005886">
    <property type="term" value="C:plasma membrane"/>
    <property type="evidence" value="ECO:0007669"/>
    <property type="project" value="TreeGrafter"/>
</dbReference>
<dbReference type="PROSITE" id="PS50109">
    <property type="entry name" value="HIS_KIN"/>
    <property type="match status" value="1"/>
</dbReference>
<reference evidence="10" key="1">
    <citation type="journal article" date="2021" name="PeerJ">
        <title>Extensive microbial diversity within the chicken gut microbiome revealed by metagenomics and culture.</title>
        <authorList>
            <person name="Gilroy R."/>
            <person name="Ravi A."/>
            <person name="Getino M."/>
            <person name="Pursley I."/>
            <person name="Horton D.L."/>
            <person name="Alikhan N.F."/>
            <person name="Baker D."/>
            <person name="Gharbi K."/>
            <person name="Hall N."/>
            <person name="Watson M."/>
            <person name="Adriaenssens E.M."/>
            <person name="Foster-Nyarko E."/>
            <person name="Jarju S."/>
            <person name="Secka A."/>
            <person name="Antonio M."/>
            <person name="Oren A."/>
            <person name="Chaudhuri R.R."/>
            <person name="La Ragione R."/>
            <person name="Hildebrand F."/>
            <person name="Pallen M.J."/>
        </authorList>
    </citation>
    <scope>NUCLEOTIDE SEQUENCE</scope>
    <source>
        <strain evidence="10">5032</strain>
    </source>
</reference>
<dbReference type="InterPro" id="IPR050428">
    <property type="entry name" value="TCS_sensor_his_kinase"/>
</dbReference>
<dbReference type="EC" id="2.7.13.3" evidence="2"/>
<dbReference type="AlphaFoldDB" id="A0A9D2HNF2"/>
<dbReference type="Pfam" id="PF02518">
    <property type="entry name" value="HATPase_c"/>
    <property type="match status" value="1"/>
</dbReference>
<dbReference type="Gene3D" id="6.10.340.10">
    <property type="match status" value="1"/>
</dbReference>
<dbReference type="PANTHER" id="PTHR45436">
    <property type="entry name" value="SENSOR HISTIDINE KINASE YKOH"/>
    <property type="match status" value="1"/>
</dbReference>